<organism evidence="9 10">
    <name type="scientific">Seleniivibrio woodruffii</name>
    <dbReference type="NCBI Taxonomy" id="1078050"/>
    <lineage>
        <taxon>Bacteria</taxon>
        <taxon>Pseudomonadati</taxon>
        <taxon>Deferribacterota</taxon>
        <taxon>Deferribacteres</taxon>
        <taxon>Deferribacterales</taxon>
        <taxon>Geovibrionaceae</taxon>
        <taxon>Seleniivibrio</taxon>
    </lineage>
</organism>
<dbReference type="RefSeq" id="WP_132874032.1">
    <property type="nucleotide sequence ID" value="NZ_JBLJBI010000060.1"/>
</dbReference>
<evidence type="ECO:0000256" key="1">
    <source>
        <dbReference type="ARBA" id="ARBA00004442"/>
    </source>
</evidence>
<evidence type="ECO:0000256" key="4">
    <source>
        <dbReference type="ARBA" id="ARBA00022452"/>
    </source>
</evidence>
<dbReference type="SUPFAM" id="SSF56954">
    <property type="entry name" value="Outer membrane efflux proteins (OEP)"/>
    <property type="match status" value="1"/>
</dbReference>
<comment type="similarity">
    <text evidence="2">Belongs to the outer membrane factor (OMF) (TC 1.B.17) family.</text>
</comment>
<dbReference type="PANTHER" id="PTHR30026">
    <property type="entry name" value="OUTER MEMBRANE PROTEIN TOLC"/>
    <property type="match status" value="1"/>
</dbReference>
<dbReference type="GO" id="GO:0015562">
    <property type="term" value="F:efflux transmembrane transporter activity"/>
    <property type="evidence" value="ECO:0007669"/>
    <property type="project" value="InterPro"/>
</dbReference>
<dbReference type="InterPro" id="IPR051906">
    <property type="entry name" value="TolC-like"/>
</dbReference>
<evidence type="ECO:0000313" key="9">
    <source>
        <dbReference type="EMBL" id="TCK59877.1"/>
    </source>
</evidence>
<protein>
    <submittedName>
        <fullName evidence="9">Outer membrane protein TolC</fullName>
    </submittedName>
</protein>
<comment type="subcellular location">
    <subcellularLocation>
        <location evidence="1">Cell outer membrane</location>
    </subcellularLocation>
</comment>
<reference evidence="9 10" key="1">
    <citation type="submission" date="2019-03" db="EMBL/GenBank/DDBJ databases">
        <title>Genomic Encyclopedia of Type Strains, Phase IV (KMG-IV): sequencing the most valuable type-strain genomes for metagenomic binning, comparative biology and taxonomic classification.</title>
        <authorList>
            <person name="Goeker M."/>
        </authorList>
    </citation>
    <scope>NUCLEOTIDE SEQUENCE [LARGE SCALE GENOMIC DNA]</scope>
    <source>
        <strain evidence="9 10">DSM 24984</strain>
    </source>
</reference>
<dbReference type="GO" id="GO:0009279">
    <property type="term" value="C:cell outer membrane"/>
    <property type="evidence" value="ECO:0007669"/>
    <property type="project" value="UniProtKB-SubCell"/>
</dbReference>
<dbReference type="PANTHER" id="PTHR30026:SF20">
    <property type="entry name" value="OUTER MEMBRANE PROTEIN TOLC"/>
    <property type="match status" value="1"/>
</dbReference>
<keyword evidence="6" id="KW-0472">Membrane</keyword>
<feature type="chain" id="PRO_5020696532" evidence="8">
    <location>
        <begin position="20"/>
        <end position="418"/>
    </location>
</feature>
<accession>A0A4R1K779</accession>
<dbReference type="AlphaFoldDB" id="A0A4R1K779"/>
<dbReference type="Proteomes" id="UP000294614">
    <property type="component" value="Unassembled WGS sequence"/>
</dbReference>
<keyword evidence="5" id="KW-0812">Transmembrane</keyword>
<keyword evidence="3" id="KW-0813">Transport</keyword>
<keyword evidence="4" id="KW-1134">Transmembrane beta strand</keyword>
<comment type="caution">
    <text evidence="9">The sequence shown here is derived from an EMBL/GenBank/DDBJ whole genome shotgun (WGS) entry which is preliminary data.</text>
</comment>
<keyword evidence="7" id="KW-0998">Cell outer membrane</keyword>
<sequence length="418" mass="47069">MKRYILAMLILLTAAAAHAETADIDKLIETALSRNINLESMKYDVRALEHASEYAGTLNDPMVSLGVVNEGTYYTIGEEGMSRYTIMVSQMFPFFGKLGSKEAEAKYKALAQKDLLRAEKLNVIHTVKSLYLDIYAVQESLKLQNTKLKLLEMTESSAQAKYSSGMMDSRDVLMIQREKYMVLEDIEMLKEKDRMLRTSLAHATGRDSDEFGDFVQLPEREVKLSAQELYNMAAQNSYTLKSMENEVEAMKANVKMKELEKYPDFTVSLGYEPRPGFTMSDVYSAAVTFNVPLYYNKRQLPAINEAKAQKFKADTVYYNMRHELRSMITEQMASADASGRIMELYKSGISAKADQTRDAALASYRQGRGSAENVITAVNTSVEYGMKYLDKYAEKQKSLSALNVLTGGALYGTIIDEN</sequence>
<keyword evidence="8" id="KW-0732">Signal</keyword>
<proteinExistence type="inferred from homology"/>
<gene>
    <name evidence="9" type="ORF">C8D98_2044</name>
</gene>
<evidence type="ECO:0000256" key="6">
    <source>
        <dbReference type="ARBA" id="ARBA00023136"/>
    </source>
</evidence>
<evidence type="ECO:0000256" key="7">
    <source>
        <dbReference type="ARBA" id="ARBA00023237"/>
    </source>
</evidence>
<dbReference type="Pfam" id="PF02321">
    <property type="entry name" value="OEP"/>
    <property type="match status" value="1"/>
</dbReference>
<dbReference type="Gene3D" id="1.20.1600.10">
    <property type="entry name" value="Outer membrane efflux proteins (OEP)"/>
    <property type="match status" value="1"/>
</dbReference>
<dbReference type="EMBL" id="SMGG01000005">
    <property type="protein sequence ID" value="TCK59877.1"/>
    <property type="molecule type" value="Genomic_DNA"/>
</dbReference>
<dbReference type="InterPro" id="IPR003423">
    <property type="entry name" value="OMP_efflux"/>
</dbReference>
<keyword evidence="10" id="KW-1185">Reference proteome</keyword>
<evidence type="ECO:0000256" key="8">
    <source>
        <dbReference type="SAM" id="SignalP"/>
    </source>
</evidence>
<evidence type="ECO:0000256" key="5">
    <source>
        <dbReference type="ARBA" id="ARBA00022692"/>
    </source>
</evidence>
<evidence type="ECO:0000256" key="3">
    <source>
        <dbReference type="ARBA" id="ARBA00022448"/>
    </source>
</evidence>
<dbReference type="GO" id="GO:0015288">
    <property type="term" value="F:porin activity"/>
    <property type="evidence" value="ECO:0007669"/>
    <property type="project" value="TreeGrafter"/>
</dbReference>
<evidence type="ECO:0000313" key="10">
    <source>
        <dbReference type="Proteomes" id="UP000294614"/>
    </source>
</evidence>
<feature type="signal peptide" evidence="8">
    <location>
        <begin position="1"/>
        <end position="19"/>
    </location>
</feature>
<name>A0A4R1K779_9BACT</name>
<dbReference type="OrthoDB" id="9769048at2"/>
<dbReference type="GO" id="GO:1990281">
    <property type="term" value="C:efflux pump complex"/>
    <property type="evidence" value="ECO:0007669"/>
    <property type="project" value="TreeGrafter"/>
</dbReference>
<evidence type="ECO:0000256" key="2">
    <source>
        <dbReference type="ARBA" id="ARBA00007613"/>
    </source>
</evidence>